<evidence type="ECO:0008006" key="3">
    <source>
        <dbReference type="Google" id="ProtNLM"/>
    </source>
</evidence>
<reference evidence="1 2" key="1">
    <citation type="submission" date="2019-06" db="EMBL/GenBank/DDBJ databases">
        <title>Sequencing the genomes of 1000 actinobacteria strains.</title>
        <authorList>
            <person name="Klenk H.-P."/>
        </authorList>
    </citation>
    <scope>NUCLEOTIDE SEQUENCE [LARGE SCALE GENOMIC DNA]</scope>
    <source>
        <strain evidence="1 2">DSM 42059</strain>
    </source>
</reference>
<accession>A0A561TZ24</accession>
<gene>
    <name evidence="1" type="ORF">FHX80_12679</name>
</gene>
<name>A0A561TZ24_9ACTN</name>
<organism evidence="1 2">
    <name type="scientific">Streptomyces brevispora</name>
    <dbReference type="NCBI Taxonomy" id="887462"/>
    <lineage>
        <taxon>Bacteria</taxon>
        <taxon>Bacillati</taxon>
        <taxon>Actinomycetota</taxon>
        <taxon>Actinomycetes</taxon>
        <taxon>Kitasatosporales</taxon>
        <taxon>Streptomycetaceae</taxon>
        <taxon>Streptomyces</taxon>
    </lineage>
</organism>
<sequence length="368" mass="40242">MPLTGEKYTQLTQQKPTANDESHGWWVACDESGWDGEQLVGRQRRFLVFASVAVDDAEAAVLVQELRERGGIRQAGELKFRLFKDHAQRLALLKELWEPGGALHDRCSVYVVEKEFAASAKVIDLLLEEKEYAEGGNLYADGQARALARTLALEGPRALGGALFGELMSAFVALASQRGAARYEEASEAFFAVIERAWAASTRKPVTELLARVRSTRAYAAALHDENADFPLLEMLIPAATQMARRWGHRLGRVSLLTDEQRMLTDNALSTVKLYARSPVGMTLFTRERGADVAAVVRGSSSDHPSVQLADLLAGAAAAVTERHAGNNSPAASTLWPAVVPFVDTSSLLPYDAPAARLRTVDERLTRR</sequence>
<comment type="caution">
    <text evidence="1">The sequence shown here is derived from an EMBL/GenBank/DDBJ whole genome shotgun (WGS) entry which is preliminary data.</text>
</comment>
<dbReference type="OrthoDB" id="5521286at2"/>
<evidence type="ECO:0000313" key="2">
    <source>
        <dbReference type="Proteomes" id="UP000318186"/>
    </source>
</evidence>
<dbReference type="RefSeq" id="WP_145768108.1">
    <property type="nucleotide sequence ID" value="NZ_VIWW01000002.1"/>
</dbReference>
<dbReference type="Proteomes" id="UP000318186">
    <property type="component" value="Unassembled WGS sequence"/>
</dbReference>
<dbReference type="EMBL" id="VIWW01000002">
    <property type="protein sequence ID" value="TWF92359.1"/>
    <property type="molecule type" value="Genomic_DNA"/>
</dbReference>
<evidence type="ECO:0000313" key="1">
    <source>
        <dbReference type="EMBL" id="TWF92359.1"/>
    </source>
</evidence>
<protein>
    <recommendedName>
        <fullName evidence="3">DUF3800 domain-containing protein</fullName>
    </recommendedName>
</protein>
<dbReference type="AlphaFoldDB" id="A0A561TZ24"/>
<proteinExistence type="predicted"/>